<protein>
    <submittedName>
        <fullName evidence="2">Uncharacterized protein</fullName>
    </submittedName>
</protein>
<feature type="compositionally biased region" description="Low complexity" evidence="1">
    <location>
        <begin position="57"/>
        <end position="71"/>
    </location>
</feature>
<evidence type="ECO:0000256" key="1">
    <source>
        <dbReference type="SAM" id="MobiDB-lite"/>
    </source>
</evidence>
<evidence type="ECO:0000313" key="2">
    <source>
        <dbReference type="EMBL" id="PUZ46516.1"/>
    </source>
</evidence>
<feature type="region of interest" description="Disordered" evidence="1">
    <location>
        <begin position="123"/>
        <end position="154"/>
    </location>
</feature>
<dbReference type="AlphaFoldDB" id="A0A2T7CT42"/>
<organism evidence="2 3">
    <name type="scientific">Panicum hallii var. hallii</name>
    <dbReference type="NCBI Taxonomy" id="1504633"/>
    <lineage>
        <taxon>Eukaryota</taxon>
        <taxon>Viridiplantae</taxon>
        <taxon>Streptophyta</taxon>
        <taxon>Embryophyta</taxon>
        <taxon>Tracheophyta</taxon>
        <taxon>Spermatophyta</taxon>
        <taxon>Magnoliopsida</taxon>
        <taxon>Liliopsida</taxon>
        <taxon>Poales</taxon>
        <taxon>Poaceae</taxon>
        <taxon>PACMAD clade</taxon>
        <taxon>Panicoideae</taxon>
        <taxon>Panicodae</taxon>
        <taxon>Paniceae</taxon>
        <taxon>Panicinae</taxon>
        <taxon>Panicum</taxon>
        <taxon>Panicum sect. Panicum</taxon>
    </lineage>
</organism>
<reference evidence="2 3" key="1">
    <citation type="submission" date="2018-04" db="EMBL/GenBank/DDBJ databases">
        <title>WGS assembly of Panicum hallii var. hallii HAL2.</title>
        <authorList>
            <person name="Lovell J."/>
            <person name="Jenkins J."/>
            <person name="Lowry D."/>
            <person name="Mamidi S."/>
            <person name="Sreedasyam A."/>
            <person name="Weng X."/>
            <person name="Barry K."/>
            <person name="Bonette J."/>
            <person name="Campitelli B."/>
            <person name="Daum C."/>
            <person name="Gordon S."/>
            <person name="Gould B."/>
            <person name="Lipzen A."/>
            <person name="MacQueen A."/>
            <person name="Palacio-Mejia J."/>
            <person name="Plott C."/>
            <person name="Shakirov E."/>
            <person name="Shu S."/>
            <person name="Yoshinaga Y."/>
            <person name="Zane M."/>
            <person name="Rokhsar D."/>
            <person name="Grimwood J."/>
            <person name="Schmutz J."/>
            <person name="Juenger T."/>
        </authorList>
    </citation>
    <scope>NUCLEOTIDE SEQUENCE [LARGE SCALE GENOMIC DNA]</scope>
    <source>
        <strain evidence="3">cv. HAL2</strain>
    </source>
</reference>
<feature type="region of interest" description="Disordered" evidence="1">
    <location>
        <begin position="57"/>
        <end position="84"/>
    </location>
</feature>
<feature type="region of interest" description="Disordered" evidence="1">
    <location>
        <begin position="1"/>
        <end position="45"/>
    </location>
</feature>
<evidence type="ECO:0000313" key="3">
    <source>
        <dbReference type="Proteomes" id="UP000244336"/>
    </source>
</evidence>
<sequence>MSDYAPSLLHPDDALSSSVRSGAAPGPPLHLRHGGGGPPRRPRRCCPFLPIVPTAALPSLPRRPRAAALPAPHRRPRGGGAAPAIIPARSAATGHPLRRSRPLHLLGSFCSCNSVLVRPIFLGPDSTAGAASRSPRAAQHRRRRREQVAAPRCR</sequence>
<dbReference type="Gramene" id="PUZ46516">
    <property type="protein sequence ID" value="PUZ46516"/>
    <property type="gene ID" value="GQ55_7G085900"/>
</dbReference>
<accession>A0A2T7CT42</accession>
<gene>
    <name evidence="2" type="ORF">GQ55_7G085900</name>
</gene>
<name>A0A2T7CT42_9POAL</name>
<dbReference type="EMBL" id="CM009755">
    <property type="protein sequence ID" value="PUZ46516.1"/>
    <property type="molecule type" value="Genomic_DNA"/>
</dbReference>
<keyword evidence="3" id="KW-1185">Reference proteome</keyword>
<dbReference type="Proteomes" id="UP000244336">
    <property type="component" value="Chromosome 7"/>
</dbReference>
<proteinExistence type="predicted"/>